<feature type="domain" description="ORC1/DEAH AAA+ ATPase" evidence="1">
    <location>
        <begin position="41"/>
        <end position="169"/>
    </location>
</feature>
<name>A0ABM7X2B7_9BACT</name>
<evidence type="ECO:0000259" key="1">
    <source>
        <dbReference type="Pfam" id="PF13401"/>
    </source>
</evidence>
<sequence length="274" mass="28967">MYLEHYGLAQKPFSKTPDPAFLFPSRQHAEALARLSHALDEREIAVLTGEIGAGKTTLSRALVDAFADRCRFSFVVNPALPAAQLLSAIAEGFGLAPGRRKTDVFSALAEHVARLDGEGRFAVVVVDEAQLLAGRAAFDELRLLTNLAADDRALVGLVLVGQPELRDRLHDRGGEAFAQRVGVAYHVGALDAGETGRYLAHRLAVAGRTAPLFDDGAVAAVHRLSGGVPRRVNQLAASALLEGFAREAGTLTADVVEAAAADLAAYMGTAPRAR</sequence>
<protein>
    <submittedName>
        <fullName evidence="2">ATPase</fullName>
    </submittedName>
</protein>
<reference evidence="3" key="1">
    <citation type="journal article" date="2022" name="Int. J. Syst. Evol. Microbiol.">
        <title>Anaeromyxobacter oryzae sp. nov., Anaeromyxobacter diazotrophicus sp. nov. and Anaeromyxobacter paludicola sp. nov., isolated from paddy soils.</title>
        <authorList>
            <person name="Itoh H."/>
            <person name="Xu Z."/>
            <person name="Mise K."/>
            <person name="Masuda Y."/>
            <person name="Ushijima N."/>
            <person name="Hayakawa C."/>
            <person name="Shiratori Y."/>
            <person name="Senoo K."/>
        </authorList>
    </citation>
    <scope>NUCLEOTIDE SEQUENCE [LARGE SCALE GENOMIC DNA]</scope>
    <source>
        <strain evidence="3">Red232</strain>
    </source>
</reference>
<keyword evidence="3" id="KW-1185">Reference proteome</keyword>
<dbReference type="InterPro" id="IPR052026">
    <property type="entry name" value="ExeA_AAA_ATPase_DNA-bind"/>
</dbReference>
<dbReference type="InterPro" id="IPR049945">
    <property type="entry name" value="AAA_22"/>
</dbReference>
<evidence type="ECO:0000313" key="2">
    <source>
        <dbReference type="EMBL" id="BDG05886.1"/>
    </source>
</evidence>
<dbReference type="PANTHER" id="PTHR35894:SF1">
    <property type="entry name" value="PHOSPHORIBULOKINASE _ URIDINE KINASE FAMILY"/>
    <property type="match status" value="1"/>
</dbReference>
<dbReference type="PANTHER" id="PTHR35894">
    <property type="entry name" value="GENERAL SECRETION PATHWAY PROTEIN A-RELATED"/>
    <property type="match status" value="1"/>
</dbReference>
<gene>
    <name evidence="2" type="ORF">AMOR_48820</name>
</gene>
<dbReference type="InterPro" id="IPR027417">
    <property type="entry name" value="P-loop_NTPase"/>
</dbReference>
<proteinExistence type="predicted"/>
<evidence type="ECO:0000313" key="3">
    <source>
        <dbReference type="Proteomes" id="UP001162891"/>
    </source>
</evidence>
<dbReference type="Gene3D" id="3.40.50.300">
    <property type="entry name" value="P-loop containing nucleotide triphosphate hydrolases"/>
    <property type="match status" value="1"/>
</dbReference>
<organism evidence="2 3">
    <name type="scientific">Anaeromyxobacter oryzae</name>
    <dbReference type="NCBI Taxonomy" id="2918170"/>
    <lineage>
        <taxon>Bacteria</taxon>
        <taxon>Pseudomonadati</taxon>
        <taxon>Myxococcota</taxon>
        <taxon>Myxococcia</taxon>
        <taxon>Myxococcales</taxon>
        <taxon>Cystobacterineae</taxon>
        <taxon>Anaeromyxobacteraceae</taxon>
        <taxon>Anaeromyxobacter</taxon>
    </lineage>
</organism>
<dbReference type="RefSeq" id="WP_248355082.1">
    <property type="nucleotide sequence ID" value="NZ_AP025591.1"/>
</dbReference>
<dbReference type="SUPFAM" id="SSF52540">
    <property type="entry name" value="P-loop containing nucleoside triphosphate hydrolases"/>
    <property type="match status" value="1"/>
</dbReference>
<dbReference type="Proteomes" id="UP001162891">
    <property type="component" value="Chromosome"/>
</dbReference>
<dbReference type="EMBL" id="AP025591">
    <property type="protein sequence ID" value="BDG05886.1"/>
    <property type="molecule type" value="Genomic_DNA"/>
</dbReference>
<accession>A0ABM7X2B7</accession>
<dbReference type="Pfam" id="PF13401">
    <property type="entry name" value="AAA_22"/>
    <property type="match status" value="1"/>
</dbReference>